<accession>A0A9W4XXD7</accession>
<dbReference type="SMART" id="SM00355">
    <property type="entry name" value="ZnF_C2H2"/>
    <property type="match status" value="3"/>
</dbReference>
<feature type="region of interest" description="Disordered" evidence="1">
    <location>
        <begin position="566"/>
        <end position="592"/>
    </location>
</feature>
<name>A0A9W4XXD7_9PLEO</name>
<reference evidence="3" key="1">
    <citation type="submission" date="2023-01" db="EMBL/GenBank/DDBJ databases">
        <authorList>
            <person name="Van Ghelder C."/>
            <person name="Rancurel C."/>
        </authorList>
    </citation>
    <scope>NUCLEOTIDE SEQUENCE</scope>
    <source>
        <strain evidence="3">CNCM I-4278</strain>
    </source>
</reference>
<dbReference type="AlphaFoldDB" id="A0A9W4XXD7"/>
<feature type="compositionally biased region" description="Basic and acidic residues" evidence="1">
    <location>
        <begin position="740"/>
        <end position="756"/>
    </location>
</feature>
<feature type="compositionally biased region" description="Polar residues" evidence="1">
    <location>
        <begin position="566"/>
        <end position="577"/>
    </location>
</feature>
<gene>
    <name evidence="3" type="ORF">PDIGIT_LOCUS15663</name>
</gene>
<evidence type="ECO:0000256" key="1">
    <source>
        <dbReference type="SAM" id="MobiDB-lite"/>
    </source>
</evidence>
<dbReference type="InterPro" id="IPR013087">
    <property type="entry name" value="Znf_C2H2_type"/>
</dbReference>
<evidence type="ECO:0000259" key="2">
    <source>
        <dbReference type="SMART" id="SM00355"/>
    </source>
</evidence>
<feature type="domain" description="C2H2-type" evidence="2">
    <location>
        <begin position="452"/>
        <end position="478"/>
    </location>
</feature>
<comment type="caution">
    <text evidence="3">The sequence shown here is derived from an EMBL/GenBank/DDBJ whole genome shotgun (WGS) entry which is preliminary data.</text>
</comment>
<feature type="domain" description="C2H2-type" evidence="2">
    <location>
        <begin position="504"/>
        <end position="527"/>
    </location>
</feature>
<sequence length="829" mass="93711">MNTDESSASSLCARLYHVILEAFRNAISCAQKKPQLLSKLTSSGQRFKLWAAGLRIENGDLDAQLDEDADMKDSVLLLLGLILYDLFKTYQYIRPKNPAPHSGSAIDVHGSSDSLTARSLQDFAILNEPVLENSEKSFNLSRALDSDDAITTALDSGSADESHTEDHAQWIALLTYLCPNLQGFVTDADLEETNSSEPLDTDSEELVNELLDDIADTVQQLYDLGPSLAWEVMTRPKPENESETERPKPMNVEKGSMEEEGVIHYLHMTQDKFSHISNRLARRLAEANWVRFQRLEAARKAAEAERIRLVDRKIRDESHADSGYYTGSKSGTQHGQDDTAQFQTEFNNLETVGTEYGSVYTSMHRFSAQDRLRFPAPPIQQSEFDHKKVECTVCGSAVGPFRNKQEWRIHVVRDLAPYVCPVLNCESEQIIFDSQHSFVTHIKRYHNPSTSWRCRFPQCDDMLFSESHLFQTHIQSVHSISEGEDTEHLCDTWLENIGNLPRAISCPICNDALNVSLMQYIKHLGRHMIEVALLSIPNHTLDEDASSEESTASESNYDPLALENASTGEVNPASSAKSPVPAHDESTLRDKPNIERLIHSTPPPTKQQQKKKRVVGFQTDPVTSVTRPVSSQESWTIYDFEVHAQKCAYCRDPYEVHRNHEQLCETGHRLAQEVCAVLYNRTDGNTYSTTETENKLVCVEIPADYVQTRGLLKAVERSLRHRSRQPFVSMDRGYYVASRAGEKDRPSRSVKVETSSKKKRPPSGEIVEWPELDTPSSKKAGKMHVGSSKRGSLYEQDQASGREGKKYNVEIREPSRRDLREHRASGYYR</sequence>
<organism evidence="3 4">
    <name type="scientific">Periconia digitata</name>
    <dbReference type="NCBI Taxonomy" id="1303443"/>
    <lineage>
        <taxon>Eukaryota</taxon>
        <taxon>Fungi</taxon>
        <taxon>Dikarya</taxon>
        <taxon>Ascomycota</taxon>
        <taxon>Pezizomycotina</taxon>
        <taxon>Dothideomycetes</taxon>
        <taxon>Pleosporomycetidae</taxon>
        <taxon>Pleosporales</taxon>
        <taxon>Massarineae</taxon>
        <taxon>Periconiaceae</taxon>
        <taxon>Periconia</taxon>
    </lineage>
</organism>
<protein>
    <recommendedName>
        <fullName evidence="2">C2H2-type domain-containing protein</fullName>
    </recommendedName>
</protein>
<dbReference type="OrthoDB" id="5387413at2759"/>
<dbReference type="PANTHER" id="PTHR35391:SF5">
    <property type="entry name" value="DUF6590 DOMAIN-CONTAINING PROTEIN"/>
    <property type="match status" value="1"/>
</dbReference>
<dbReference type="Proteomes" id="UP001152607">
    <property type="component" value="Unassembled WGS sequence"/>
</dbReference>
<dbReference type="EMBL" id="CAOQHR010000013">
    <property type="protein sequence ID" value="CAI6342456.1"/>
    <property type="molecule type" value="Genomic_DNA"/>
</dbReference>
<feature type="region of interest" description="Disordered" evidence="1">
    <location>
        <begin position="738"/>
        <end position="829"/>
    </location>
</feature>
<keyword evidence="4" id="KW-1185">Reference proteome</keyword>
<evidence type="ECO:0000313" key="4">
    <source>
        <dbReference type="Proteomes" id="UP001152607"/>
    </source>
</evidence>
<dbReference type="PANTHER" id="PTHR35391">
    <property type="entry name" value="C2H2-TYPE DOMAIN-CONTAINING PROTEIN-RELATED"/>
    <property type="match status" value="1"/>
</dbReference>
<feature type="compositionally biased region" description="Basic and acidic residues" evidence="1">
    <location>
        <begin position="800"/>
        <end position="829"/>
    </location>
</feature>
<feature type="compositionally biased region" description="Basic and acidic residues" evidence="1">
    <location>
        <begin position="582"/>
        <end position="592"/>
    </location>
</feature>
<feature type="domain" description="C2H2-type" evidence="2">
    <location>
        <begin position="418"/>
        <end position="446"/>
    </location>
</feature>
<proteinExistence type="predicted"/>
<evidence type="ECO:0000313" key="3">
    <source>
        <dbReference type="EMBL" id="CAI6342456.1"/>
    </source>
</evidence>